<keyword evidence="8 15" id="KW-0547">Nucleotide-binding</keyword>
<keyword evidence="5 15" id="KW-0288">FMN</keyword>
<dbReference type="Gene3D" id="3.40.50.620">
    <property type="entry name" value="HUPs"/>
    <property type="match status" value="1"/>
</dbReference>
<dbReference type="PANTHER" id="PTHR22749">
    <property type="entry name" value="RIBOFLAVIN KINASE/FMN ADENYLYLTRANSFERASE"/>
    <property type="match status" value="1"/>
</dbReference>
<keyword evidence="7 15" id="KW-0548">Nucleotidyltransferase</keyword>
<dbReference type="AlphaFoldDB" id="A0A2W7N9J5"/>
<evidence type="ECO:0000256" key="11">
    <source>
        <dbReference type="ARBA" id="ARBA00022840"/>
    </source>
</evidence>
<evidence type="ECO:0000256" key="2">
    <source>
        <dbReference type="ARBA" id="ARBA00004726"/>
    </source>
</evidence>
<dbReference type="GO" id="GO:0006747">
    <property type="term" value="P:FAD biosynthetic process"/>
    <property type="evidence" value="ECO:0007669"/>
    <property type="project" value="UniProtKB-UniRule"/>
</dbReference>
<protein>
    <recommendedName>
        <fullName evidence="15">Riboflavin biosynthesis protein</fullName>
    </recommendedName>
    <domain>
        <recommendedName>
            <fullName evidence="15">Riboflavin kinase</fullName>
            <ecNumber evidence="15">2.7.1.26</ecNumber>
        </recommendedName>
        <alternativeName>
            <fullName evidence="15">Flavokinase</fullName>
        </alternativeName>
    </domain>
    <domain>
        <recommendedName>
            <fullName evidence="15">FMN adenylyltransferase</fullName>
            <ecNumber evidence="15">2.7.7.2</ecNumber>
        </recommendedName>
        <alternativeName>
            <fullName evidence="15">FAD pyrophosphorylase</fullName>
        </alternativeName>
        <alternativeName>
            <fullName evidence="15">FAD synthase</fullName>
        </alternativeName>
    </domain>
</protein>
<dbReference type="SMART" id="SM00904">
    <property type="entry name" value="Flavokinase"/>
    <property type="match status" value="1"/>
</dbReference>
<evidence type="ECO:0000256" key="4">
    <source>
        <dbReference type="ARBA" id="ARBA00022630"/>
    </source>
</evidence>
<dbReference type="GO" id="GO:0005524">
    <property type="term" value="F:ATP binding"/>
    <property type="evidence" value="ECO:0007669"/>
    <property type="project" value="UniProtKB-UniRule"/>
</dbReference>
<dbReference type="EMBL" id="QKZK01000012">
    <property type="protein sequence ID" value="PZX16700.1"/>
    <property type="molecule type" value="Genomic_DNA"/>
</dbReference>
<evidence type="ECO:0000256" key="6">
    <source>
        <dbReference type="ARBA" id="ARBA00022679"/>
    </source>
</evidence>
<evidence type="ECO:0000256" key="14">
    <source>
        <dbReference type="ARBA" id="ARBA00049494"/>
    </source>
</evidence>
<keyword evidence="18" id="KW-1185">Reference proteome</keyword>
<dbReference type="GO" id="GO:0008531">
    <property type="term" value="F:riboflavin kinase activity"/>
    <property type="evidence" value="ECO:0007669"/>
    <property type="project" value="UniProtKB-UniRule"/>
</dbReference>
<comment type="similarity">
    <text evidence="15">Belongs to the ribF family.</text>
</comment>
<dbReference type="Gene3D" id="2.40.30.30">
    <property type="entry name" value="Riboflavin kinase-like"/>
    <property type="match status" value="1"/>
</dbReference>
<dbReference type="SUPFAM" id="SSF52374">
    <property type="entry name" value="Nucleotidylyl transferase"/>
    <property type="match status" value="1"/>
</dbReference>
<evidence type="ECO:0000256" key="7">
    <source>
        <dbReference type="ARBA" id="ARBA00022695"/>
    </source>
</evidence>
<dbReference type="Pfam" id="PF01687">
    <property type="entry name" value="Flavokinase"/>
    <property type="match status" value="1"/>
</dbReference>
<evidence type="ECO:0000313" key="18">
    <source>
        <dbReference type="Proteomes" id="UP000249239"/>
    </source>
</evidence>
<organism evidence="17 18">
    <name type="scientific">Breznakibacter xylanolyticus</name>
    <dbReference type="NCBI Taxonomy" id="990"/>
    <lineage>
        <taxon>Bacteria</taxon>
        <taxon>Pseudomonadati</taxon>
        <taxon>Bacteroidota</taxon>
        <taxon>Bacteroidia</taxon>
        <taxon>Marinilabiliales</taxon>
        <taxon>Marinilabiliaceae</taxon>
        <taxon>Breznakibacter</taxon>
    </lineage>
</organism>
<evidence type="ECO:0000313" key="17">
    <source>
        <dbReference type="EMBL" id="PZX16700.1"/>
    </source>
</evidence>
<dbReference type="UniPathway" id="UPA00276">
    <property type="reaction ID" value="UER00406"/>
</dbReference>
<dbReference type="GO" id="GO:0009231">
    <property type="term" value="P:riboflavin biosynthetic process"/>
    <property type="evidence" value="ECO:0007669"/>
    <property type="project" value="InterPro"/>
</dbReference>
<gene>
    <name evidence="17" type="ORF">LX69_01770</name>
</gene>
<proteinExistence type="inferred from homology"/>
<evidence type="ECO:0000256" key="1">
    <source>
        <dbReference type="ARBA" id="ARBA00002121"/>
    </source>
</evidence>
<comment type="catalytic activity">
    <reaction evidence="13 15">
        <text>riboflavin + ATP = FMN + ADP + H(+)</text>
        <dbReference type="Rhea" id="RHEA:14357"/>
        <dbReference type="ChEBI" id="CHEBI:15378"/>
        <dbReference type="ChEBI" id="CHEBI:30616"/>
        <dbReference type="ChEBI" id="CHEBI:57986"/>
        <dbReference type="ChEBI" id="CHEBI:58210"/>
        <dbReference type="ChEBI" id="CHEBI:456216"/>
        <dbReference type="EC" id="2.7.1.26"/>
    </reaction>
</comment>
<dbReference type="EC" id="2.7.1.26" evidence="15"/>
<keyword evidence="12" id="KW-0511">Multifunctional enzyme</keyword>
<dbReference type="InterPro" id="IPR015865">
    <property type="entry name" value="Riboflavin_kinase_bac/euk"/>
</dbReference>
<dbReference type="GO" id="GO:0003919">
    <property type="term" value="F:FMN adenylyltransferase activity"/>
    <property type="evidence" value="ECO:0007669"/>
    <property type="project" value="UniProtKB-UniRule"/>
</dbReference>
<feature type="domain" description="Riboflavin kinase" evidence="16">
    <location>
        <begin position="162"/>
        <end position="289"/>
    </location>
</feature>
<accession>A0A2W7N9J5</accession>
<evidence type="ECO:0000256" key="8">
    <source>
        <dbReference type="ARBA" id="ARBA00022741"/>
    </source>
</evidence>
<keyword evidence="4 15" id="KW-0285">Flavoprotein</keyword>
<dbReference type="SUPFAM" id="SSF82114">
    <property type="entry name" value="Riboflavin kinase-like"/>
    <property type="match status" value="1"/>
</dbReference>
<dbReference type="NCBIfam" id="TIGR00083">
    <property type="entry name" value="ribF"/>
    <property type="match status" value="1"/>
</dbReference>
<reference evidence="17 18" key="1">
    <citation type="submission" date="2018-06" db="EMBL/GenBank/DDBJ databases">
        <title>Genomic Encyclopedia of Archaeal and Bacterial Type Strains, Phase II (KMG-II): from individual species to whole genera.</title>
        <authorList>
            <person name="Goeker M."/>
        </authorList>
    </citation>
    <scope>NUCLEOTIDE SEQUENCE [LARGE SCALE GENOMIC DNA]</scope>
    <source>
        <strain evidence="17 18">DSM 6779</strain>
    </source>
</reference>
<comment type="pathway">
    <text evidence="2 15">Cofactor biosynthesis; FAD biosynthesis; FAD from FMN: step 1/1.</text>
</comment>
<comment type="function">
    <text evidence="1">Catalyzes the phosphorylation of riboflavin to FMN followed by the adenylation of FMN to FAD.</text>
</comment>
<evidence type="ECO:0000256" key="5">
    <source>
        <dbReference type="ARBA" id="ARBA00022643"/>
    </source>
</evidence>
<name>A0A2W7N9J5_9BACT</name>
<sequence length="292" mass="32640">MFDGLHMGHRQLLQQLVSCARERDGESVVLTFWPHPRIVLNNDPESLRFLTSLEEKTRLFSELEIDHLVIIPFTLDLAALTARQFTHQVLVGHIGMVHVVVGFNHRFGSDSRAVLPDYEGMGQEMGFGVTRVGAVSFCDLKASSTAIRNLLNKGNVEDAARLLTYPYRLTGRVVGGNRMGRTIQYPTANIEVEDPLKLIPAVGVYACRVMVMGRHYGGMMNIGFRPTLQSAVAVKTIEVHLFDFSGDIYSEEIVVEFIYRIRNEVQFAGLGALKAQLSEDEKVARELLAGYE</sequence>
<dbReference type="InterPro" id="IPR002606">
    <property type="entry name" value="Riboflavin_kinase_bac"/>
</dbReference>
<dbReference type="EC" id="2.7.7.2" evidence="15"/>
<dbReference type="Pfam" id="PF06574">
    <property type="entry name" value="FAD_syn"/>
    <property type="match status" value="1"/>
</dbReference>
<dbReference type="InterPro" id="IPR014729">
    <property type="entry name" value="Rossmann-like_a/b/a_fold"/>
</dbReference>
<comment type="caution">
    <text evidence="17">The sequence shown here is derived from an EMBL/GenBank/DDBJ whole genome shotgun (WGS) entry which is preliminary data.</text>
</comment>
<evidence type="ECO:0000256" key="10">
    <source>
        <dbReference type="ARBA" id="ARBA00022827"/>
    </source>
</evidence>
<dbReference type="InterPro" id="IPR023465">
    <property type="entry name" value="Riboflavin_kinase_dom_sf"/>
</dbReference>
<keyword evidence="10 15" id="KW-0274">FAD</keyword>
<dbReference type="GO" id="GO:0009398">
    <property type="term" value="P:FMN biosynthetic process"/>
    <property type="evidence" value="ECO:0007669"/>
    <property type="project" value="UniProtKB-UniRule"/>
</dbReference>
<dbReference type="InterPro" id="IPR023468">
    <property type="entry name" value="Riboflavin_kinase"/>
</dbReference>
<evidence type="ECO:0000256" key="13">
    <source>
        <dbReference type="ARBA" id="ARBA00047880"/>
    </source>
</evidence>
<evidence type="ECO:0000259" key="16">
    <source>
        <dbReference type="SMART" id="SM00904"/>
    </source>
</evidence>
<dbReference type="CDD" id="cd02064">
    <property type="entry name" value="FAD_synthetase_N"/>
    <property type="match status" value="1"/>
</dbReference>
<evidence type="ECO:0000256" key="3">
    <source>
        <dbReference type="ARBA" id="ARBA00005201"/>
    </source>
</evidence>
<comment type="catalytic activity">
    <reaction evidence="14 15">
        <text>FMN + ATP + H(+) = FAD + diphosphate</text>
        <dbReference type="Rhea" id="RHEA:17237"/>
        <dbReference type="ChEBI" id="CHEBI:15378"/>
        <dbReference type="ChEBI" id="CHEBI:30616"/>
        <dbReference type="ChEBI" id="CHEBI:33019"/>
        <dbReference type="ChEBI" id="CHEBI:57692"/>
        <dbReference type="ChEBI" id="CHEBI:58210"/>
        <dbReference type="EC" id="2.7.7.2"/>
    </reaction>
</comment>
<dbReference type="Proteomes" id="UP000249239">
    <property type="component" value="Unassembled WGS sequence"/>
</dbReference>
<keyword evidence="6 15" id="KW-0808">Transferase</keyword>
<keyword evidence="11 15" id="KW-0067">ATP-binding</keyword>
<comment type="pathway">
    <text evidence="3 15">Cofactor biosynthesis; FMN biosynthesis; FMN from riboflavin (ATP route): step 1/1.</text>
</comment>
<keyword evidence="9 15" id="KW-0418">Kinase</keyword>
<dbReference type="InterPro" id="IPR015864">
    <property type="entry name" value="FAD_synthase"/>
</dbReference>
<evidence type="ECO:0000256" key="9">
    <source>
        <dbReference type="ARBA" id="ARBA00022777"/>
    </source>
</evidence>
<dbReference type="PANTHER" id="PTHR22749:SF6">
    <property type="entry name" value="RIBOFLAVIN KINASE"/>
    <property type="match status" value="1"/>
</dbReference>
<evidence type="ECO:0000256" key="12">
    <source>
        <dbReference type="ARBA" id="ARBA00023268"/>
    </source>
</evidence>
<evidence type="ECO:0000256" key="15">
    <source>
        <dbReference type="PIRNR" id="PIRNR004491"/>
    </source>
</evidence>
<dbReference type="UniPathway" id="UPA00277">
    <property type="reaction ID" value="UER00407"/>
</dbReference>
<dbReference type="PIRSF" id="PIRSF004491">
    <property type="entry name" value="FAD_Synth"/>
    <property type="match status" value="1"/>
</dbReference>
<dbReference type="OrthoDB" id="9803667at2"/>